<dbReference type="RefSeq" id="WP_326757597.1">
    <property type="nucleotide sequence ID" value="NZ_CP109135.1"/>
</dbReference>
<evidence type="ECO:0000313" key="2">
    <source>
        <dbReference type="Proteomes" id="UP001340816"/>
    </source>
</evidence>
<accession>A0ABZ1H331</accession>
<keyword evidence="2" id="KW-1185">Reference proteome</keyword>
<organism evidence="1 2">
    <name type="scientific">Streptomyces phaeochromogenes</name>
    <dbReference type="NCBI Taxonomy" id="1923"/>
    <lineage>
        <taxon>Bacteria</taxon>
        <taxon>Bacillati</taxon>
        <taxon>Actinomycetota</taxon>
        <taxon>Actinomycetes</taxon>
        <taxon>Kitasatosporales</taxon>
        <taxon>Streptomycetaceae</taxon>
        <taxon>Streptomyces</taxon>
        <taxon>Streptomyces phaeochromogenes group</taxon>
    </lineage>
</organism>
<protein>
    <recommendedName>
        <fullName evidence="3">Transposase</fullName>
    </recommendedName>
</protein>
<evidence type="ECO:0000313" key="1">
    <source>
        <dbReference type="EMBL" id="WSD12078.1"/>
    </source>
</evidence>
<reference evidence="1 2" key="1">
    <citation type="submission" date="2022-10" db="EMBL/GenBank/DDBJ databases">
        <title>The complete genomes of actinobacterial strains from the NBC collection.</title>
        <authorList>
            <person name="Joergensen T.S."/>
            <person name="Alvarez Arevalo M."/>
            <person name="Sterndorff E.B."/>
            <person name="Faurdal D."/>
            <person name="Vuksanovic O."/>
            <person name="Mourched A.-S."/>
            <person name="Charusanti P."/>
            <person name="Shaw S."/>
            <person name="Blin K."/>
            <person name="Weber T."/>
        </authorList>
    </citation>
    <scope>NUCLEOTIDE SEQUENCE [LARGE SCALE GENOMIC DNA]</scope>
    <source>
        <strain evidence="1 2">NBC 01752</strain>
    </source>
</reference>
<proteinExistence type="predicted"/>
<name>A0ABZ1H331_STRPH</name>
<dbReference type="EMBL" id="CP109135">
    <property type="protein sequence ID" value="WSD12078.1"/>
    <property type="molecule type" value="Genomic_DNA"/>
</dbReference>
<sequence>MQRVKPGHGRAPKRFRWWHLFCWVLLYLRPTHGDGRQAVCAVDQSSGEVKAHLYLDGRQHAQSKLPDVCPVPGAPSK</sequence>
<evidence type="ECO:0008006" key="3">
    <source>
        <dbReference type="Google" id="ProtNLM"/>
    </source>
</evidence>
<dbReference type="Proteomes" id="UP001340816">
    <property type="component" value="Chromosome"/>
</dbReference>
<gene>
    <name evidence="1" type="ORF">OHB35_02025</name>
</gene>